<dbReference type="InterPro" id="IPR050631">
    <property type="entry name" value="PheA/TfdB_FAD_monoxygenase"/>
</dbReference>
<organism evidence="3 4">
    <name type="scientific">Escherichia coli</name>
    <dbReference type="NCBI Taxonomy" id="562"/>
    <lineage>
        <taxon>Bacteria</taxon>
        <taxon>Pseudomonadati</taxon>
        <taxon>Pseudomonadota</taxon>
        <taxon>Gammaproteobacteria</taxon>
        <taxon>Enterobacterales</taxon>
        <taxon>Enterobacteriaceae</taxon>
        <taxon>Escherichia</taxon>
    </lineage>
</organism>
<dbReference type="SUPFAM" id="SSF51905">
    <property type="entry name" value="FAD/NAD(P)-binding domain"/>
    <property type="match status" value="1"/>
</dbReference>
<evidence type="ECO:0000313" key="4">
    <source>
        <dbReference type="Proteomes" id="UP000467488"/>
    </source>
</evidence>
<gene>
    <name evidence="3" type="ORF">EIMP300_75980</name>
</gene>
<keyword evidence="1" id="KW-0560">Oxidoreductase</keyword>
<dbReference type="Proteomes" id="UP000467488">
    <property type="component" value="Chromosome"/>
</dbReference>
<dbReference type="PANTHER" id="PTHR43476">
    <property type="entry name" value="3-(3-HYDROXY-PHENYL)PROPIONATE/3-HYDROXYCINNAMIC ACID HYDROXYLASE"/>
    <property type="match status" value="1"/>
</dbReference>
<evidence type="ECO:0000313" key="3">
    <source>
        <dbReference type="EMBL" id="BBU86198.1"/>
    </source>
</evidence>
<dbReference type="PANTHER" id="PTHR43476:SF3">
    <property type="entry name" value="FAD-BINDING MONOOXYGENASE"/>
    <property type="match status" value="1"/>
</dbReference>
<sequence>MSTPTTRDWSRCGSQRFRIDRVLLAGDAAHIMPVWQGQGYNSGMRDAFNLAWKLALVIQGKARDALLDTYQQERRDHAKAMIDLSVTAGNVLAPPKRWQGTLRDGVSWLLNYLPPVKRYFLEMRFKPMPQYYGGALVREGEAKHSPVGKMFIQPKVTLENGDVTLLDNAIGANFAVIGWLATGMQSTVGDERRANPAVARVGHTLHSGGAGSANSYRTG</sequence>
<dbReference type="AlphaFoldDB" id="A0A8S0G2K2"/>
<dbReference type="EMBL" id="AP022360">
    <property type="protein sequence ID" value="BBU86198.1"/>
    <property type="molecule type" value="Genomic_DNA"/>
</dbReference>
<accession>A0A8S0G2K2</accession>
<reference evidence="3 4" key="1">
    <citation type="submission" date="2020-01" db="EMBL/GenBank/DDBJ databases">
        <title>Dynamics of blaIMP-6 dissemination in carbapenem resistant Enterobacteriacea isolated from regional surveillance in Osaka, Japan.</title>
        <authorList>
            <person name="Abe R."/>
            <person name="Akeda Y."/>
            <person name="Sugawara Y."/>
            <person name="Yamamoto N."/>
            <person name="Tomono K."/>
            <person name="Takeuchi D."/>
            <person name="Kawahara R."/>
            <person name="Hamada S."/>
        </authorList>
    </citation>
    <scope>NUCLEOTIDE SEQUENCE [LARGE SCALE GENOMIC DNA]</scope>
    <source>
        <strain evidence="3 4">E300</strain>
    </source>
</reference>
<name>A0A8S0G2K2_ECOLX</name>
<dbReference type="InterPro" id="IPR036188">
    <property type="entry name" value="FAD/NAD-bd_sf"/>
</dbReference>
<proteinExistence type="predicted"/>
<feature type="domain" description="FAD-binding" evidence="2">
    <location>
        <begin position="15"/>
        <end position="84"/>
    </location>
</feature>
<dbReference type="PRINTS" id="PR00420">
    <property type="entry name" value="RNGMNOXGNASE"/>
</dbReference>
<dbReference type="Pfam" id="PF01494">
    <property type="entry name" value="FAD_binding_3"/>
    <property type="match status" value="1"/>
</dbReference>
<dbReference type="GO" id="GO:0019622">
    <property type="term" value="P:3-(3-hydroxy)phenylpropionate catabolic process"/>
    <property type="evidence" value="ECO:0007669"/>
    <property type="project" value="TreeGrafter"/>
</dbReference>
<protein>
    <recommendedName>
        <fullName evidence="2">FAD-binding domain-containing protein</fullName>
    </recommendedName>
</protein>
<dbReference type="GO" id="GO:0071949">
    <property type="term" value="F:FAD binding"/>
    <property type="evidence" value="ECO:0007669"/>
    <property type="project" value="InterPro"/>
</dbReference>
<dbReference type="GO" id="GO:0008688">
    <property type="term" value="F:3-(3-hydroxyphenyl)propionate hydroxylase activity"/>
    <property type="evidence" value="ECO:0007669"/>
    <property type="project" value="TreeGrafter"/>
</dbReference>
<evidence type="ECO:0000259" key="2">
    <source>
        <dbReference type="Pfam" id="PF01494"/>
    </source>
</evidence>
<dbReference type="InterPro" id="IPR002938">
    <property type="entry name" value="FAD-bd"/>
</dbReference>
<dbReference type="Gene3D" id="3.50.50.60">
    <property type="entry name" value="FAD/NAD(P)-binding domain"/>
    <property type="match status" value="1"/>
</dbReference>
<evidence type="ECO:0000256" key="1">
    <source>
        <dbReference type="ARBA" id="ARBA00023002"/>
    </source>
</evidence>